<dbReference type="EMBL" id="SPLM01000001">
    <property type="protein sequence ID" value="TMW68858.1"/>
    <property type="molecule type" value="Genomic_DNA"/>
</dbReference>
<sequence>MAPTPFKPLTEATSTMDEQQKLYLNLTADLVEREPLPEEIATDEEMRCKYSSKRCVRKRAFKHKGQLHMLCTFHRAKAIVNQRRLELRKRARQESLAGGNTGASFMMLPTITVSDEGNKNNGDGVSKPSPRDILALEPFLTPATLFPEDIEALSGLIDMDITDIESFELDEMVQL</sequence>
<comment type="caution">
    <text evidence="1">The sequence shown here is derived from an EMBL/GenBank/DDBJ whole genome shotgun (WGS) entry which is preliminary data.</text>
</comment>
<reference evidence="1" key="1">
    <citation type="submission" date="2019-03" db="EMBL/GenBank/DDBJ databases">
        <title>Long read genome sequence of the mycoparasitic Pythium oligandrum ATCC 38472 isolated from sugarbeet rhizosphere.</title>
        <authorList>
            <person name="Gaulin E."/>
        </authorList>
    </citation>
    <scope>NUCLEOTIDE SEQUENCE</scope>
    <source>
        <strain evidence="1">ATCC 38472_TT</strain>
    </source>
</reference>
<gene>
    <name evidence="1" type="ORF">Poli38472_001014</name>
</gene>
<evidence type="ECO:0000313" key="2">
    <source>
        <dbReference type="Proteomes" id="UP000794436"/>
    </source>
</evidence>
<name>A0A8K1CV72_PYTOL</name>
<organism evidence="1 2">
    <name type="scientific">Pythium oligandrum</name>
    <name type="common">Mycoparasitic fungus</name>
    <dbReference type="NCBI Taxonomy" id="41045"/>
    <lineage>
        <taxon>Eukaryota</taxon>
        <taxon>Sar</taxon>
        <taxon>Stramenopiles</taxon>
        <taxon>Oomycota</taxon>
        <taxon>Peronosporomycetes</taxon>
        <taxon>Pythiales</taxon>
        <taxon>Pythiaceae</taxon>
        <taxon>Pythium</taxon>
    </lineage>
</organism>
<proteinExistence type="predicted"/>
<keyword evidence="2" id="KW-1185">Reference proteome</keyword>
<dbReference type="AlphaFoldDB" id="A0A8K1CV72"/>
<dbReference type="OrthoDB" id="166908at2759"/>
<evidence type="ECO:0000313" key="1">
    <source>
        <dbReference type="EMBL" id="TMW68858.1"/>
    </source>
</evidence>
<dbReference type="Proteomes" id="UP000794436">
    <property type="component" value="Unassembled WGS sequence"/>
</dbReference>
<accession>A0A8K1CV72</accession>
<protein>
    <submittedName>
        <fullName evidence="1">Uncharacterized protein</fullName>
    </submittedName>
</protein>